<dbReference type="SMART" id="SM00554">
    <property type="entry name" value="FAS1"/>
    <property type="match status" value="3"/>
</dbReference>
<comment type="caution">
    <text evidence="3">The sequence shown here is derived from an EMBL/GenBank/DDBJ whole genome shotgun (WGS) entry which is preliminary data.</text>
</comment>
<dbReference type="GO" id="GO:0050839">
    <property type="term" value="F:cell adhesion molecule binding"/>
    <property type="evidence" value="ECO:0007669"/>
    <property type="project" value="TreeGrafter"/>
</dbReference>
<evidence type="ECO:0000313" key="3">
    <source>
        <dbReference type="EMBL" id="CAD6192189.1"/>
    </source>
</evidence>
<evidence type="ECO:0000259" key="2">
    <source>
        <dbReference type="PROSITE" id="PS50213"/>
    </source>
</evidence>
<accession>A0A8S1H851</accession>
<feature type="domain" description="FAS1" evidence="2">
    <location>
        <begin position="283"/>
        <end position="411"/>
    </location>
</feature>
<gene>
    <name evidence="3" type="ORF">CAUJ_LOCUS8108</name>
</gene>
<keyword evidence="1" id="KW-0732">Signal</keyword>
<dbReference type="Proteomes" id="UP000835052">
    <property type="component" value="Unassembled WGS sequence"/>
</dbReference>
<dbReference type="InterPro" id="IPR036378">
    <property type="entry name" value="FAS1_dom_sf"/>
</dbReference>
<dbReference type="GO" id="GO:0007155">
    <property type="term" value="P:cell adhesion"/>
    <property type="evidence" value="ECO:0007669"/>
    <property type="project" value="TreeGrafter"/>
</dbReference>
<feature type="signal peptide" evidence="1">
    <location>
        <begin position="1"/>
        <end position="18"/>
    </location>
</feature>
<sequence length="715" mass="79964">MKLRLIAIFLLFSALALAGDVDSDSEEDALIDGYFKSLDNVLVNVDERLKELPSEERSKIEQSVGKTEHRVKQIFDNLFGILRGEGIDRTDVGDYHVPSIREKFKNATPKLNLDRAHVCVHETTPKFKTDLVEEDGWCQVYSNARLCVQKPDPESRTTVRVEKCCEGFDTEDFAHSGCSIEVEQRLSELLEVMNKTDVSATNSTIIMNEETEKLFVLPKISDIYEWSDGEILKTKEDVSFKVRARKAANGVMNVSLNCAPVKKSWKAIDGNVVEFENDLKPIVADSLLNVLKEPRFSVFSSLIGEKMRTYLETTTSATVFAFTDDVFNKMPDDVKNQIRDTSDCQNELMEQHFVDEALCSADIRGAVKSLRKKMIPTTILDNGTISVGGAKIVEADLFTGNGVLHLIDDVILFEKATPWRVMLRKFNEDLAAKLEKVEVRLPLTVFVPRNETPSSVKNLLVSGQMMTDFQGVSFLKTDAGSTIFVENGPTVSRLLASTGNTKVSPNVRIGCSRIVAPAIPTCQAMLHFVDKPLAETEGTVEQFLASTPDLSKFHSLWKQANLSKLFDEEETPLLTVFAPSDDAFSNNFFAKLERDVSKAEDFVKRHVIRKVLCGDDLKVLRDDFTRVTSLDDSTLTSSTNEDNQPTINGAVVAKPEKVCSDGVVHILESPMTSAVKPKPYRPRPFSRPYSRRVHYETNRDFLPLEVLNIIPSILG</sequence>
<organism evidence="3 4">
    <name type="scientific">Caenorhabditis auriculariae</name>
    <dbReference type="NCBI Taxonomy" id="2777116"/>
    <lineage>
        <taxon>Eukaryota</taxon>
        <taxon>Metazoa</taxon>
        <taxon>Ecdysozoa</taxon>
        <taxon>Nematoda</taxon>
        <taxon>Chromadorea</taxon>
        <taxon>Rhabditida</taxon>
        <taxon>Rhabditina</taxon>
        <taxon>Rhabditomorpha</taxon>
        <taxon>Rhabditoidea</taxon>
        <taxon>Rhabditidae</taxon>
        <taxon>Peloderinae</taxon>
        <taxon>Caenorhabditis</taxon>
    </lineage>
</organism>
<name>A0A8S1H851_9PELO</name>
<dbReference type="Pfam" id="PF02469">
    <property type="entry name" value="Fasciclin"/>
    <property type="match status" value="2"/>
</dbReference>
<dbReference type="GO" id="GO:0005615">
    <property type="term" value="C:extracellular space"/>
    <property type="evidence" value="ECO:0007669"/>
    <property type="project" value="TreeGrafter"/>
</dbReference>
<dbReference type="GO" id="GO:0030198">
    <property type="term" value="P:extracellular matrix organization"/>
    <property type="evidence" value="ECO:0007669"/>
    <property type="project" value="TreeGrafter"/>
</dbReference>
<dbReference type="OrthoDB" id="286301at2759"/>
<dbReference type="InterPro" id="IPR050904">
    <property type="entry name" value="Adhesion/Biosynth-related"/>
</dbReference>
<dbReference type="Gene3D" id="2.30.180.10">
    <property type="entry name" value="FAS1 domain"/>
    <property type="match status" value="2"/>
</dbReference>
<dbReference type="PANTHER" id="PTHR10900:SF77">
    <property type="entry name" value="FI19380P1"/>
    <property type="match status" value="1"/>
</dbReference>
<reference evidence="3" key="1">
    <citation type="submission" date="2020-10" db="EMBL/GenBank/DDBJ databases">
        <authorList>
            <person name="Kikuchi T."/>
        </authorList>
    </citation>
    <scope>NUCLEOTIDE SEQUENCE</scope>
    <source>
        <strain evidence="3">NKZ352</strain>
    </source>
</reference>
<dbReference type="EMBL" id="CAJGYM010000026">
    <property type="protein sequence ID" value="CAD6192189.1"/>
    <property type="molecule type" value="Genomic_DNA"/>
</dbReference>
<dbReference type="PROSITE" id="PS50213">
    <property type="entry name" value="FAS1"/>
    <property type="match status" value="3"/>
</dbReference>
<proteinExistence type="predicted"/>
<evidence type="ECO:0000256" key="1">
    <source>
        <dbReference type="SAM" id="SignalP"/>
    </source>
</evidence>
<dbReference type="PANTHER" id="PTHR10900">
    <property type="entry name" value="PERIOSTIN-RELATED"/>
    <property type="match status" value="1"/>
</dbReference>
<dbReference type="InterPro" id="IPR000782">
    <property type="entry name" value="FAS1_domain"/>
</dbReference>
<protein>
    <recommendedName>
        <fullName evidence="2">FAS1 domain-containing protein</fullName>
    </recommendedName>
</protein>
<dbReference type="GO" id="GO:0031012">
    <property type="term" value="C:extracellular matrix"/>
    <property type="evidence" value="ECO:0007669"/>
    <property type="project" value="TreeGrafter"/>
</dbReference>
<dbReference type="SUPFAM" id="SSF82153">
    <property type="entry name" value="FAS1 domain"/>
    <property type="match status" value="2"/>
</dbReference>
<dbReference type="AlphaFoldDB" id="A0A8S1H851"/>
<keyword evidence="4" id="KW-1185">Reference proteome</keyword>
<feature type="domain" description="FAS1" evidence="2">
    <location>
        <begin position="403"/>
        <end position="533"/>
    </location>
</feature>
<feature type="chain" id="PRO_5035874545" description="FAS1 domain-containing protein" evidence="1">
    <location>
        <begin position="19"/>
        <end position="715"/>
    </location>
</feature>
<feature type="domain" description="FAS1" evidence="2">
    <location>
        <begin position="537"/>
        <end position="671"/>
    </location>
</feature>
<evidence type="ECO:0000313" key="4">
    <source>
        <dbReference type="Proteomes" id="UP000835052"/>
    </source>
</evidence>